<evidence type="ECO:0000313" key="3">
    <source>
        <dbReference type="Proteomes" id="UP001497516"/>
    </source>
</evidence>
<dbReference type="AlphaFoldDB" id="A0AAV2DE86"/>
<dbReference type="Proteomes" id="UP001497516">
    <property type="component" value="Chromosome 2"/>
</dbReference>
<accession>A0AAV2DE86</accession>
<evidence type="ECO:0000256" key="1">
    <source>
        <dbReference type="SAM" id="MobiDB-lite"/>
    </source>
</evidence>
<sequence length="138" mass="15355">MNIHNPISYVKVSDQGFLMRTNDMEIGMINNSKFKAVSRRMRGMFSIQAKEKSERAPYRNMILTRAFRIVLFGEGGVAANSLAPQPAIRHWELDQNKLPMAEAPSSSRSRTDFAASPTVPDGDVQVHANTAVTGPRCF</sequence>
<dbReference type="EMBL" id="OZ034815">
    <property type="protein sequence ID" value="CAL1371488.1"/>
    <property type="molecule type" value="Genomic_DNA"/>
</dbReference>
<name>A0AAV2DE86_9ROSI</name>
<proteinExistence type="predicted"/>
<gene>
    <name evidence="2" type="ORF">LTRI10_LOCUS13552</name>
</gene>
<evidence type="ECO:0000313" key="2">
    <source>
        <dbReference type="EMBL" id="CAL1371488.1"/>
    </source>
</evidence>
<organism evidence="2 3">
    <name type="scientific">Linum trigynum</name>
    <dbReference type="NCBI Taxonomy" id="586398"/>
    <lineage>
        <taxon>Eukaryota</taxon>
        <taxon>Viridiplantae</taxon>
        <taxon>Streptophyta</taxon>
        <taxon>Embryophyta</taxon>
        <taxon>Tracheophyta</taxon>
        <taxon>Spermatophyta</taxon>
        <taxon>Magnoliopsida</taxon>
        <taxon>eudicotyledons</taxon>
        <taxon>Gunneridae</taxon>
        <taxon>Pentapetalae</taxon>
        <taxon>rosids</taxon>
        <taxon>fabids</taxon>
        <taxon>Malpighiales</taxon>
        <taxon>Linaceae</taxon>
        <taxon>Linum</taxon>
    </lineage>
</organism>
<keyword evidence="3" id="KW-1185">Reference proteome</keyword>
<protein>
    <submittedName>
        <fullName evidence="2">Uncharacterized protein</fullName>
    </submittedName>
</protein>
<reference evidence="2 3" key="1">
    <citation type="submission" date="2024-04" db="EMBL/GenBank/DDBJ databases">
        <authorList>
            <person name="Fracassetti M."/>
        </authorList>
    </citation>
    <scope>NUCLEOTIDE SEQUENCE [LARGE SCALE GENOMIC DNA]</scope>
</reference>
<feature type="region of interest" description="Disordered" evidence="1">
    <location>
        <begin position="100"/>
        <end position="125"/>
    </location>
</feature>